<reference evidence="2 3" key="1">
    <citation type="submission" date="2020-03" db="EMBL/GenBank/DDBJ databases">
        <title>Dissostichus mawsoni Genome sequencing and assembly.</title>
        <authorList>
            <person name="Park H."/>
        </authorList>
    </citation>
    <scope>NUCLEOTIDE SEQUENCE [LARGE SCALE GENOMIC DNA]</scope>
    <source>
        <strain evidence="2">DM0001</strain>
        <tissue evidence="2">Muscle</tissue>
    </source>
</reference>
<comment type="caution">
    <text evidence="2">The sequence shown here is derived from an EMBL/GenBank/DDBJ whole genome shotgun (WGS) entry which is preliminary data.</text>
</comment>
<protein>
    <submittedName>
        <fullName evidence="2">Uncharacterized protein</fullName>
    </submittedName>
</protein>
<evidence type="ECO:0000313" key="2">
    <source>
        <dbReference type="EMBL" id="KAF3836382.1"/>
    </source>
</evidence>
<sequence length="101" mass="11232">MNTSHHLSVALVIIGPHLHHGAQHHAVTSPFVHAGLCAEGGLSVRPATSPTPWRYLVWECSPSWLRLKQLVNIMVMDPFLDLAITVCIVLNTLFMAMEHYP</sequence>
<feature type="transmembrane region" description="Helical" evidence="1">
    <location>
        <begin position="79"/>
        <end position="97"/>
    </location>
</feature>
<keyword evidence="3" id="KW-1185">Reference proteome</keyword>
<keyword evidence="1" id="KW-0812">Transmembrane</keyword>
<evidence type="ECO:0000313" key="3">
    <source>
        <dbReference type="Proteomes" id="UP000518266"/>
    </source>
</evidence>
<accession>A0A7J5XH21</accession>
<keyword evidence="1" id="KW-1133">Transmembrane helix</keyword>
<dbReference type="EMBL" id="JAAKFY010000024">
    <property type="protein sequence ID" value="KAF3836382.1"/>
    <property type="molecule type" value="Genomic_DNA"/>
</dbReference>
<proteinExistence type="predicted"/>
<organism evidence="2 3">
    <name type="scientific">Dissostichus mawsoni</name>
    <name type="common">Antarctic cod</name>
    <dbReference type="NCBI Taxonomy" id="36200"/>
    <lineage>
        <taxon>Eukaryota</taxon>
        <taxon>Metazoa</taxon>
        <taxon>Chordata</taxon>
        <taxon>Craniata</taxon>
        <taxon>Vertebrata</taxon>
        <taxon>Euteleostomi</taxon>
        <taxon>Actinopterygii</taxon>
        <taxon>Neopterygii</taxon>
        <taxon>Teleostei</taxon>
        <taxon>Neoteleostei</taxon>
        <taxon>Acanthomorphata</taxon>
        <taxon>Eupercaria</taxon>
        <taxon>Perciformes</taxon>
        <taxon>Notothenioidei</taxon>
        <taxon>Nototheniidae</taxon>
        <taxon>Dissostichus</taxon>
    </lineage>
</organism>
<keyword evidence="1" id="KW-0472">Membrane</keyword>
<dbReference type="Proteomes" id="UP000518266">
    <property type="component" value="Unassembled WGS sequence"/>
</dbReference>
<dbReference type="AlphaFoldDB" id="A0A7J5XH21"/>
<dbReference type="OrthoDB" id="8925405at2759"/>
<evidence type="ECO:0000256" key="1">
    <source>
        <dbReference type="SAM" id="Phobius"/>
    </source>
</evidence>
<name>A0A7J5XH21_DISMA</name>
<gene>
    <name evidence="2" type="ORF">F7725_028940</name>
</gene>